<protein>
    <submittedName>
        <fullName evidence="2">Uncharacterized protein</fullName>
    </submittedName>
</protein>
<dbReference type="AlphaFoldDB" id="A0A387B7N6"/>
<gene>
    <name evidence="2" type="ORF">D7I47_02365</name>
</gene>
<dbReference type="Proteomes" id="UP000278886">
    <property type="component" value="Chromosome"/>
</dbReference>
<dbReference type="KEGG" id="lyd:D7I47_02365"/>
<evidence type="ECO:0000313" key="3">
    <source>
        <dbReference type="Proteomes" id="UP000278886"/>
    </source>
</evidence>
<keyword evidence="3" id="KW-1185">Reference proteome</keyword>
<reference evidence="3" key="1">
    <citation type="submission" date="2018-09" db="EMBL/GenBank/DDBJ databases">
        <title>Genome sequencing of strain 2DFWR-13.</title>
        <authorList>
            <person name="Heo J."/>
            <person name="Kim S.-J."/>
            <person name="Kwon S.-W."/>
        </authorList>
    </citation>
    <scope>NUCLEOTIDE SEQUENCE [LARGE SCALE GENOMIC DNA]</scope>
    <source>
        <strain evidence="3">2DFWR-13</strain>
    </source>
</reference>
<dbReference type="EMBL" id="CP032630">
    <property type="protein sequence ID" value="AYF97205.1"/>
    <property type="molecule type" value="Genomic_DNA"/>
</dbReference>
<sequence>MSLRKTWATVLASAITIGVLSAASQAIAVDGPRTDAELISPGVVREGVASFTDDQIDAVWAAVVSNYPAALPEGYQFPNVAPAIFHPNDGLKHLFEVGLPDAVAAQYWRCAWLDAGLHSKSITGQELAKALETYWKLPSVPETDLTGLDSEALQAAAKALNFPTGDEALFALSCEGFEK</sequence>
<feature type="signal peptide" evidence="1">
    <location>
        <begin position="1"/>
        <end position="28"/>
    </location>
</feature>
<keyword evidence="1" id="KW-0732">Signal</keyword>
<proteinExistence type="predicted"/>
<dbReference type="RefSeq" id="WP_120761556.1">
    <property type="nucleotide sequence ID" value="NZ_CP032630.1"/>
</dbReference>
<organism evidence="2 3">
    <name type="scientific">Protaetiibacter intestinalis</name>
    <dbReference type="NCBI Taxonomy" id="2419774"/>
    <lineage>
        <taxon>Bacteria</taxon>
        <taxon>Bacillati</taxon>
        <taxon>Actinomycetota</taxon>
        <taxon>Actinomycetes</taxon>
        <taxon>Micrococcales</taxon>
        <taxon>Microbacteriaceae</taxon>
        <taxon>Protaetiibacter</taxon>
    </lineage>
</organism>
<feature type="chain" id="PRO_5017335128" evidence="1">
    <location>
        <begin position="29"/>
        <end position="179"/>
    </location>
</feature>
<accession>A0A387B7N6</accession>
<dbReference type="OrthoDB" id="5023935at2"/>
<name>A0A387B7N6_9MICO</name>
<evidence type="ECO:0000256" key="1">
    <source>
        <dbReference type="SAM" id="SignalP"/>
    </source>
</evidence>
<evidence type="ECO:0000313" key="2">
    <source>
        <dbReference type="EMBL" id="AYF97205.1"/>
    </source>
</evidence>